<evidence type="ECO:0000256" key="1">
    <source>
        <dbReference type="SAM" id="Phobius"/>
    </source>
</evidence>
<keyword evidence="4" id="KW-1185">Reference proteome</keyword>
<keyword evidence="1" id="KW-0472">Membrane</keyword>
<dbReference type="InterPro" id="IPR036457">
    <property type="entry name" value="PPM-type-like_dom_sf"/>
</dbReference>
<protein>
    <submittedName>
        <fullName evidence="3">Protein phosphatase PrpC</fullName>
    </submittedName>
</protein>
<dbReference type="SUPFAM" id="SSF81606">
    <property type="entry name" value="PP2C-like"/>
    <property type="match status" value="1"/>
</dbReference>
<gene>
    <name evidence="3" type="primary">prpC</name>
    <name evidence="3" type="ORF">acsn021_06040</name>
</gene>
<dbReference type="InterPro" id="IPR001932">
    <property type="entry name" value="PPM-type_phosphatase-like_dom"/>
</dbReference>
<dbReference type="PROSITE" id="PS51746">
    <property type="entry name" value="PPM_2"/>
    <property type="match status" value="1"/>
</dbReference>
<accession>A0A6S6R095</accession>
<dbReference type="EMBL" id="AP023367">
    <property type="protein sequence ID" value="BCJ93035.1"/>
    <property type="molecule type" value="Genomic_DNA"/>
</dbReference>
<proteinExistence type="predicted"/>
<name>A0A6S6R095_9FIRM</name>
<dbReference type="Proteomes" id="UP000515561">
    <property type="component" value="Chromosome"/>
</dbReference>
<keyword evidence="1" id="KW-1133">Transmembrane helix</keyword>
<dbReference type="AlphaFoldDB" id="A0A6S6R095"/>
<evidence type="ECO:0000313" key="4">
    <source>
        <dbReference type="Proteomes" id="UP000515561"/>
    </source>
</evidence>
<sequence>MILEIVTNPNIALAMLFAFLFVVAICNLSARWMLIKESFNIPDISIGNGQLMGDRQRQEDSFATEIEDYGLLAVVADGIGSFVNGKVASKMAVQTYLREFRNADTSDNTGYFFKRTAQMINSDIKALYGDVPAGTTVVSAIIRQNKLYYAWAGDSTIAVFRKGSLVALNRKDIAANKLEDLFRLGKLTREEVLSEPFQDRLVNYLGNDEFEGISVSEEPIILKKGDMVLLYTNGLETLKKIELEGILSNYKSPAQTAEDFMTAIEYKNVPDKDNATVIILKINREYR</sequence>
<evidence type="ECO:0000313" key="3">
    <source>
        <dbReference type="EMBL" id="BCJ93035.1"/>
    </source>
</evidence>
<dbReference type="CDD" id="cd00143">
    <property type="entry name" value="PP2Cc"/>
    <property type="match status" value="1"/>
</dbReference>
<dbReference type="KEGG" id="acel:acsn021_06040"/>
<feature type="domain" description="PPM-type phosphatase" evidence="2">
    <location>
        <begin position="45"/>
        <end position="282"/>
    </location>
</feature>
<dbReference type="Pfam" id="PF13672">
    <property type="entry name" value="PP2C_2"/>
    <property type="match status" value="1"/>
</dbReference>
<feature type="transmembrane region" description="Helical" evidence="1">
    <location>
        <begin position="12"/>
        <end position="30"/>
    </location>
</feature>
<dbReference type="SMART" id="SM00331">
    <property type="entry name" value="PP2C_SIG"/>
    <property type="match status" value="1"/>
</dbReference>
<evidence type="ECO:0000259" key="2">
    <source>
        <dbReference type="PROSITE" id="PS51746"/>
    </source>
</evidence>
<dbReference type="SMART" id="SM00332">
    <property type="entry name" value="PP2Cc"/>
    <property type="match status" value="1"/>
</dbReference>
<reference evidence="3 4" key="1">
    <citation type="journal article" date="2016" name="Int. J. Syst. Evol. Microbiol.">
        <title>Descriptions of Anaerotaenia torta gen. nov., sp. nov. and Anaerocolumna cellulosilytica gen. nov., sp. nov. isolated from a methanogenic reactor of cattle waste.</title>
        <authorList>
            <person name="Uek A."/>
            <person name="Ohtaki Y."/>
            <person name="Kaku N."/>
            <person name="Ueki K."/>
        </authorList>
    </citation>
    <scope>NUCLEOTIDE SEQUENCE [LARGE SCALE GENOMIC DNA]</scope>
    <source>
        <strain evidence="3 4">SN021</strain>
    </source>
</reference>
<organism evidence="3 4">
    <name type="scientific">Anaerocolumna cellulosilytica</name>
    <dbReference type="NCBI Taxonomy" id="433286"/>
    <lineage>
        <taxon>Bacteria</taxon>
        <taxon>Bacillati</taxon>
        <taxon>Bacillota</taxon>
        <taxon>Clostridia</taxon>
        <taxon>Lachnospirales</taxon>
        <taxon>Lachnospiraceae</taxon>
        <taxon>Anaerocolumna</taxon>
    </lineage>
</organism>
<dbReference type="Gene3D" id="3.60.40.10">
    <property type="entry name" value="PPM-type phosphatase domain"/>
    <property type="match status" value="1"/>
</dbReference>
<keyword evidence="1" id="KW-0812">Transmembrane</keyword>